<organism evidence="4 5">
    <name type="scientific">Saitoella complicata (strain BCRC 22490 / CBS 7301 / JCM 7358 / NBRC 10748 / NRRL Y-17804)</name>
    <dbReference type="NCBI Taxonomy" id="698492"/>
    <lineage>
        <taxon>Eukaryota</taxon>
        <taxon>Fungi</taxon>
        <taxon>Dikarya</taxon>
        <taxon>Ascomycota</taxon>
        <taxon>Taphrinomycotina</taxon>
        <taxon>Taphrinomycotina incertae sedis</taxon>
        <taxon>Saitoella</taxon>
    </lineage>
</organism>
<feature type="compositionally biased region" description="Pro residues" evidence="2">
    <location>
        <begin position="642"/>
        <end position="652"/>
    </location>
</feature>
<keyword evidence="5" id="KW-1185">Reference proteome</keyword>
<feature type="compositionally biased region" description="Acidic residues" evidence="2">
    <location>
        <begin position="74"/>
        <end position="84"/>
    </location>
</feature>
<protein>
    <recommendedName>
        <fullName evidence="3">UDENN domain-containing protein</fullName>
    </recommendedName>
</protein>
<dbReference type="AlphaFoldDB" id="A0A0E9N7U4"/>
<dbReference type="EMBL" id="BACD03000002">
    <property type="protein sequence ID" value="GAO45987.1"/>
    <property type="molecule type" value="Genomic_DNA"/>
</dbReference>
<dbReference type="OrthoDB" id="192887at2759"/>
<feature type="compositionally biased region" description="Polar residues" evidence="2">
    <location>
        <begin position="601"/>
        <end position="612"/>
    </location>
</feature>
<reference evidence="4 5" key="1">
    <citation type="journal article" date="2011" name="J. Gen. Appl. Microbiol.">
        <title>Draft genome sequencing of the enigmatic yeast Saitoella complicata.</title>
        <authorList>
            <person name="Nishida H."/>
            <person name="Hamamoto M."/>
            <person name="Sugiyama J."/>
        </authorList>
    </citation>
    <scope>NUCLEOTIDE SEQUENCE [LARGE SCALE GENOMIC DNA]</scope>
    <source>
        <strain evidence="4 5">NRRL Y-17804</strain>
    </source>
</reference>
<dbReference type="Proteomes" id="UP000033140">
    <property type="component" value="Unassembled WGS sequence"/>
</dbReference>
<evidence type="ECO:0000259" key="3">
    <source>
        <dbReference type="PROSITE" id="PS50211"/>
    </source>
</evidence>
<dbReference type="OMA" id="IRTQFRV"/>
<dbReference type="InterPro" id="IPR043153">
    <property type="entry name" value="DENN_C"/>
</dbReference>
<evidence type="ECO:0000313" key="4">
    <source>
        <dbReference type="EMBL" id="GAO45987.1"/>
    </source>
</evidence>
<dbReference type="PANTHER" id="PTHR31017">
    <property type="entry name" value="LATE SECRETORY PATHWAY PROTEIN AVL9-RELATED"/>
    <property type="match status" value="1"/>
</dbReference>
<feature type="compositionally biased region" description="Basic and acidic residues" evidence="2">
    <location>
        <begin position="613"/>
        <end position="633"/>
    </location>
</feature>
<name>A0A0E9N7U4_SAICN</name>
<feature type="region of interest" description="Disordered" evidence="2">
    <location>
        <begin position="601"/>
        <end position="741"/>
    </location>
</feature>
<reference evidence="4 5" key="2">
    <citation type="journal article" date="2014" name="J. Gen. Appl. Microbiol.">
        <title>The early diverging ascomycetous budding yeast Saitoella complicata has three histone deacetylases belonging to the Clr6, Hos2, and Rpd3 lineages.</title>
        <authorList>
            <person name="Nishida H."/>
            <person name="Matsumoto T."/>
            <person name="Kondo S."/>
            <person name="Hamamoto M."/>
            <person name="Yoshikawa H."/>
        </authorList>
    </citation>
    <scope>NUCLEOTIDE SEQUENCE [LARGE SCALE GENOMIC DNA]</scope>
    <source>
        <strain evidence="4 5">NRRL Y-17804</strain>
    </source>
</reference>
<evidence type="ECO:0000256" key="1">
    <source>
        <dbReference type="ARBA" id="ARBA00038178"/>
    </source>
</evidence>
<feature type="compositionally biased region" description="Polar residues" evidence="2">
    <location>
        <begin position="533"/>
        <end position="542"/>
    </location>
</feature>
<feature type="compositionally biased region" description="Basic and acidic residues" evidence="2">
    <location>
        <begin position="730"/>
        <end position="741"/>
    </location>
</feature>
<feature type="compositionally biased region" description="Basic and acidic residues" evidence="2">
    <location>
        <begin position="659"/>
        <end position="678"/>
    </location>
</feature>
<gene>
    <name evidence="4" type="ORF">G7K_0232-t1</name>
</gene>
<proteinExistence type="inferred from homology"/>
<reference evidence="4 5" key="3">
    <citation type="journal article" date="2015" name="Genome Announc.">
        <title>Draft Genome Sequence of the Archiascomycetous Yeast Saitoella complicata.</title>
        <authorList>
            <person name="Yamauchi K."/>
            <person name="Kondo S."/>
            <person name="Hamamoto M."/>
            <person name="Takahashi Y."/>
            <person name="Ogura Y."/>
            <person name="Hayashi T."/>
            <person name="Nishida H."/>
        </authorList>
    </citation>
    <scope>NUCLEOTIDE SEQUENCE [LARGE SCALE GENOMIC DNA]</scope>
    <source>
        <strain evidence="4 5">NRRL Y-17804</strain>
    </source>
</reference>
<feature type="compositionally biased region" description="Basic and acidic residues" evidence="2">
    <location>
        <begin position="695"/>
        <end position="723"/>
    </location>
</feature>
<dbReference type="Pfam" id="PF09794">
    <property type="entry name" value="Avl9"/>
    <property type="match status" value="1"/>
</dbReference>
<dbReference type="PANTHER" id="PTHR31017:SF1">
    <property type="entry name" value="LATE SECRETORY PATHWAY PROTEIN AVL9 HOMOLOG"/>
    <property type="match status" value="1"/>
</dbReference>
<comment type="similarity">
    <text evidence="1">Belongs to the AVL9 family.</text>
</comment>
<dbReference type="Gene3D" id="3.40.50.11500">
    <property type="match status" value="1"/>
</dbReference>
<dbReference type="RefSeq" id="XP_019026687.1">
    <property type="nucleotide sequence ID" value="XM_019168917.1"/>
</dbReference>
<comment type="caution">
    <text evidence="4">The sequence shown here is derived from an EMBL/GenBank/DDBJ whole genome shotgun (WGS) entry which is preliminary data.</text>
</comment>
<sequence length="741" mass="81681">MDMDEDSEITVCVVGFHHQRGPEVEYVYPDRGQELPPLLSFCALPDGAHLTEEDFSYFTLPAVTSSSTESTSNGDDDGKDEGESESIPKHPTVFGISCNRQLKASELLNRPADVTRSTIQKAVVVLSSKPLFFVRDKLGVVTRAYFAQRDFEDRAIIRDLWESLGGLVGGKDGEGRGRVTENEWNVGISLRGLLGHFKLKTLILVKALLLERKILFFGSTTEKLCTMQYALLSLLPEMMDHLEDASSPLLHTLETKLKRATSLKTSNKASLHAYLGFPLQIFGKGCFFGPYTPLQQLDMLEGPDTKAYLIGSTNALFLQQKDKHAEIVVNVDNATIEVYNPQLKDALLLTPSDKKWIEGLVSDVTASESNLTFTGSEDHIRAQFEEYLSNLVSTVKYDNFLTRHQYYNMASDTPLMPDVDGNPARDYGIPWIRAWRKTRNYEVWGRMTDDELFDIVEARHPGGNSLGISLGDVQMKLAAAAGELKIGERTAPAREAISNTFSNLWNNVESYRERKRLEAEEKVKEKTSAVPPVSTSATTSKPPSIGEKITSSEPATPTSTTAAAAAAVVTSKASAFASSWGSWAAEKRRNLLARKNSRDFTTSLTPSVTSNNGKERSVEGDFGHEHLSDEWRPFDVTTAPRTPSPMTTPPAMFPVQAGEKVEDLVKSEEKEEGEKPDDGVEGGEDKGDDEGVAGEVKEVEDGVGKAAVEADIHTHDEAEKVQEKEEDVAKEETHVDTEGKH</sequence>
<dbReference type="InterPro" id="IPR037516">
    <property type="entry name" value="Tripartite_DENN"/>
</dbReference>
<feature type="region of interest" description="Disordered" evidence="2">
    <location>
        <begin position="65"/>
        <end position="92"/>
    </location>
</feature>
<dbReference type="InterPro" id="IPR018307">
    <property type="entry name" value="ABL9/DENND6_dom"/>
</dbReference>
<feature type="domain" description="UDENN" evidence="3">
    <location>
        <begin position="9"/>
        <end position="458"/>
    </location>
</feature>
<dbReference type="PROSITE" id="PS50211">
    <property type="entry name" value="DENN"/>
    <property type="match status" value="1"/>
</dbReference>
<accession>A0A0E9N7U4</accession>
<evidence type="ECO:0000256" key="2">
    <source>
        <dbReference type="SAM" id="MobiDB-lite"/>
    </source>
</evidence>
<dbReference type="InterPro" id="IPR051731">
    <property type="entry name" value="DENND11/AVL9_GEFs"/>
</dbReference>
<dbReference type="GO" id="GO:0005737">
    <property type="term" value="C:cytoplasm"/>
    <property type="evidence" value="ECO:0007669"/>
    <property type="project" value="TreeGrafter"/>
</dbReference>
<feature type="region of interest" description="Disordered" evidence="2">
    <location>
        <begin position="519"/>
        <end position="558"/>
    </location>
</feature>
<feature type="compositionally biased region" description="Acidic residues" evidence="2">
    <location>
        <begin position="679"/>
        <end position="692"/>
    </location>
</feature>
<evidence type="ECO:0000313" key="5">
    <source>
        <dbReference type="Proteomes" id="UP000033140"/>
    </source>
</evidence>